<evidence type="ECO:0000256" key="4">
    <source>
        <dbReference type="ARBA" id="ARBA00022980"/>
    </source>
</evidence>
<evidence type="ECO:0000313" key="8">
    <source>
        <dbReference type="EMBL" id="AFU58665.1"/>
    </source>
</evidence>
<dbReference type="HOGENOM" id="CLU_037562_4_1_2"/>
<dbReference type="RefSeq" id="WP_015019202.1">
    <property type="nucleotide sequence ID" value="NC_018719.1"/>
</dbReference>
<accession>K0IFS3</accession>
<dbReference type="EMBL" id="CP002408">
    <property type="protein sequence ID" value="AFU58665.1"/>
    <property type="molecule type" value="Genomic_DNA"/>
</dbReference>
<organism evidence="8 9">
    <name type="scientific">Nitrososphaera gargensis (strain Ga9.2)</name>
    <dbReference type="NCBI Taxonomy" id="1237085"/>
    <lineage>
        <taxon>Archaea</taxon>
        <taxon>Nitrososphaerota</taxon>
        <taxon>Nitrososphaeria</taxon>
        <taxon>Nitrososphaerales</taxon>
        <taxon>Nitrososphaeraceae</taxon>
        <taxon>Nitrososphaera</taxon>
    </lineage>
</organism>
<comment type="subunit">
    <text evidence="6">Part of the 50S ribosomal subunit. Contacts protein L29.</text>
</comment>
<dbReference type="NCBIfam" id="NF011118">
    <property type="entry name" value="PRK14548.1"/>
    <property type="match status" value="1"/>
</dbReference>
<dbReference type="KEGG" id="nga:Ngar_c17320"/>
<evidence type="ECO:0000256" key="3">
    <source>
        <dbReference type="ARBA" id="ARBA00022884"/>
    </source>
</evidence>
<dbReference type="InterPro" id="IPR012678">
    <property type="entry name" value="Ribosomal_uL23/eL15/eS24_sf"/>
</dbReference>
<dbReference type="STRING" id="1237085.Ngar_c17320"/>
<dbReference type="FunFam" id="3.30.70.330:FF:000532">
    <property type="entry name" value="50S ribosomal protein L23"/>
    <property type="match status" value="1"/>
</dbReference>
<feature type="compositionally biased region" description="Basic and acidic residues" evidence="7">
    <location>
        <begin position="15"/>
        <end position="25"/>
    </location>
</feature>
<name>K0IFS3_NITGG</name>
<gene>
    <name evidence="8" type="primary">rpl23p</name>
    <name evidence="6" type="synonym">rpl23</name>
    <name evidence="8" type="ordered locus">Ngar_c17320</name>
</gene>
<protein>
    <recommendedName>
        <fullName evidence="6">Large ribosomal subunit protein uL23</fullName>
    </recommendedName>
</protein>
<dbReference type="Proteomes" id="UP000008037">
    <property type="component" value="Chromosome"/>
</dbReference>
<comment type="function">
    <text evidence="6">Binds to 23S rRNA. One of the proteins that surrounds the polypeptide exit tunnel on the outside of the ribosome.</text>
</comment>
<dbReference type="InParanoid" id="K0IFS3"/>
<dbReference type="SUPFAM" id="SSF54189">
    <property type="entry name" value="Ribosomal proteins S24e, L23 and L15e"/>
    <property type="match status" value="1"/>
</dbReference>
<keyword evidence="4 6" id="KW-0689">Ribosomal protein</keyword>
<evidence type="ECO:0000256" key="2">
    <source>
        <dbReference type="ARBA" id="ARBA00022730"/>
    </source>
</evidence>
<dbReference type="Gene3D" id="3.30.70.330">
    <property type="match status" value="1"/>
</dbReference>
<dbReference type="InterPro" id="IPR012677">
    <property type="entry name" value="Nucleotide-bd_a/b_plait_sf"/>
</dbReference>
<keyword evidence="2 6" id="KW-0699">rRNA-binding</keyword>
<dbReference type="PANTHER" id="PTHR11620">
    <property type="entry name" value="60S RIBOSOMAL PROTEIN L23A"/>
    <property type="match status" value="1"/>
</dbReference>
<dbReference type="GO" id="GO:0019843">
    <property type="term" value="F:rRNA binding"/>
    <property type="evidence" value="ECO:0007669"/>
    <property type="project" value="UniProtKB-UniRule"/>
</dbReference>
<dbReference type="GO" id="GO:0003735">
    <property type="term" value="F:structural constituent of ribosome"/>
    <property type="evidence" value="ECO:0007669"/>
    <property type="project" value="InterPro"/>
</dbReference>
<evidence type="ECO:0000256" key="7">
    <source>
        <dbReference type="SAM" id="MobiDB-lite"/>
    </source>
</evidence>
<proteinExistence type="inferred from homology"/>
<dbReference type="GO" id="GO:0005840">
    <property type="term" value="C:ribosome"/>
    <property type="evidence" value="ECO:0007669"/>
    <property type="project" value="UniProtKB-KW"/>
</dbReference>
<evidence type="ECO:0000256" key="1">
    <source>
        <dbReference type="ARBA" id="ARBA00006700"/>
    </source>
</evidence>
<dbReference type="AlphaFoldDB" id="K0IFS3"/>
<keyword evidence="9" id="KW-1185">Reference proteome</keyword>
<dbReference type="GeneID" id="13795595"/>
<dbReference type="HAMAP" id="MF_01369_A">
    <property type="entry name" value="Ribosomal_uL23_A"/>
    <property type="match status" value="1"/>
</dbReference>
<feature type="region of interest" description="Disordered" evidence="7">
    <location>
        <begin position="1"/>
        <end position="33"/>
    </location>
</feature>
<keyword evidence="5 6" id="KW-0687">Ribonucleoprotein</keyword>
<reference evidence="8 9" key="1">
    <citation type="journal article" date="2012" name="Environ. Microbiol.">
        <title>The genome of the ammonia-oxidizing Candidatus Nitrososphaera gargensis: insights into metabolic versatility and environmental adaptations.</title>
        <authorList>
            <person name="Spang A."/>
            <person name="Poehlein A."/>
            <person name="Offre P."/>
            <person name="Zumbragel S."/>
            <person name="Haider S."/>
            <person name="Rychlik N."/>
            <person name="Nowka B."/>
            <person name="Schmeisser C."/>
            <person name="Lebedeva E.V."/>
            <person name="Rattei T."/>
            <person name="Bohm C."/>
            <person name="Schmid M."/>
            <person name="Galushko A."/>
            <person name="Hatzenpichler R."/>
            <person name="Weinmaier T."/>
            <person name="Daniel R."/>
            <person name="Schleper C."/>
            <person name="Spieck E."/>
            <person name="Streit W."/>
            <person name="Wagner M."/>
        </authorList>
    </citation>
    <scope>NUCLEOTIDE SEQUENCE [LARGE SCALE GENOMIC DNA]</scope>
    <source>
        <strain evidence="9">Ga9.2</strain>
    </source>
</reference>
<sequence length="122" mass="13213">MSKETTTKAAASAAEPKKEAPKKEANATAAPTISMTAEEATSLIIAPYVTEKTFNQIEKENKLAFIVAEKASKKEIIEAIQILYEAEATEVNTTRTIRGKKAFVRFKAPEGARDLATKLGLV</sequence>
<evidence type="ECO:0000313" key="9">
    <source>
        <dbReference type="Proteomes" id="UP000008037"/>
    </source>
</evidence>
<dbReference type="GO" id="GO:1990904">
    <property type="term" value="C:ribonucleoprotein complex"/>
    <property type="evidence" value="ECO:0007669"/>
    <property type="project" value="UniProtKB-KW"/>
</dbReference>
<dbReference type="GO" id="GO:0006412">
    <property type="term" value="P:translation"/>
    <property type="evidence" value="ECO:0007669"/>
    <property type="project" value="UniProtKB-UniRule"/>
</dbReference>
<dbReference type="InterPro" id="IPR013025">
    <property type="entry name" value="Ribosomal_uL23-like"/>
</dbReference>
<comment type="similarity">
    <text evidence="1 6">Belongs to the universal ribosomal protein uL23 family.</text>
</comment>
<evidence type="ECO:0000256" key="6">
    <source>
        <dbReference type="HAMAP-Rule" id="MF_01369"/>
    </source>
</evidence>
<evidence type="ECO:0000256" key="5">
    <source>
        <dbReference type="ARBA" id="ARBA00023274"/>
    </source>
</evidence>
<dbReference type="Pfam" id="PF00276">
    <property type="entry name" value="Ribosomal_L23"/>
    <property type="match status" value="1"/>
</dbReference>
<keyword evidence="3 6" id="KW-0694">RNA-binding</keyword>